<evidence type="ECO:0000259" key="1">
    <source>
        <dbReference type="SMART" id="SM00829"/>
    </source>
</evidence>
<dbReference type="Gene3D" id="3.90.180.10">
    <property type="entry name" value="Medium-chain alcohol dehydrogenases, catalytic domain"/>
    <property type="match status" value="1"/>
</dbReference>
<dbReference type="SUPFAM" id="SSF50129">
    <property type="entry name" value="GroES-like"/>
    <property type="match status" value="1"/>
</dbReference>
<dbReference type="InterPro" id="IPR011032">
    <property type="entry name" value="GroES-like_sf"/>
</dbReference>
<organism evidence="2 3">
    <name type="scientific">Stenotrophomonas maltophilia</name>
    <name type="common">Pseudomonas maltophilia</name>
    <name type="synonym">Xanthomonas maltophilia</name>
    <dbReference type="NCBI Taxonomy" id="40324"/>
    <lineage>
        <taxon>Bacteria</taxon>
        <taxon>Pseudomonadati</taxon>
        <taxon>Pseudomonadota</taxon>
        <taxon>Gammaproteobacteria</taxon>
        <taxon>Lysobacterales</taxon>
        <taxon>Lysobacteraceae</taxon>
        <taxon>Stenotrophomonas</taxon>
        <taxon>Stenotrophomonas maltophilia group</taxon>
    </lineage>
</organism>
<dbReference type="CDD" id="cd08276">
    <property type="entry name" value="MDR7"/>
    <property type="match status" value="1"/>
</dbReference>
<dbReference type="SUPFAM" id="SSF51735">
    <property type="entry name" value="NAD(P)-binding Rossmann-fold domains"/>
    <property type="match status" value="1"/>
</dbReference>
<evidence type="ECO:0000313" key="3">
    <source>
        <dbReference type="Proteomes" id="UP000596095"/>
    </source>
</evidence>
<gene>
    <name evidence="2" type="ORF">JJL50_10930</name>
</gene>
<dbReference type="InterPro" id="IPR020843">
    <property type="entry name" value="ER"/>
</dbReference>
<dbReference type="Pfam" id="PF00107">
    <property type="entry name" value="ADH_zinc_N"/>
    <property type="match status" value="1"/>
</dbReference>
<dbReference type="EMBL" id="CP067993">
    <property type="protein sequence ID" value="QQQ44581.1"/>
    <property type="molecule type" value="Genomic_DNA"/>
</dbReference>
<dbReference type="Gene3D" id="3.40.50.720">
    <property type="entry name" value="NAD(P)-binding Rossmann-like Domain"/>
    <property type="match status" value="1"/>
</dbReference>
<dbReference type="AlphaFoldDB" id="A0ABD7C996"/>
<dbReference type="Proteomes" id="UP000596095">
    <property type="component" value="Chromosome"/>
</dbReference>
<proteinExistence type="predicted"/>
<dbReference type="PANTHER" id="PTHR45033:SF2">
    <property type="entry name" value="ZINC-TYPE ALCOHOL DEHYDROGENASE-LIKE PROTEIN C1773.06C"/>
    <property type="match status" value="1"/>
</dbReference>
<name>A0ABD7C996_STEMA</name>
<reference evidence="2 3" key="1">
    <citation type="submission" date="2021-01" db="EMBL/GenBank/DDBJ databases">
        <title>Genome Characterization of a novel Stenotrophomonas isolate with high keratinase activity.</title>
        <authorList>
            <person name="Cao Z.-J."/>
        </authorList>
    </citation>
    <scope>NUCLEOTIDE SEQUENCE [LARGE SCALE GENOMIC DNA]</scope>
    <source>
        <strain evidence="2 3">DHHJ</strain>
    </source>
</reference>
<dbReference type="InterPro" id="IPR013154">
    <property type="entry name" value="ADH-like_N"/>
</dbReference>
<dbReference type="Pfam" id="PF08240">
    <property type="entry name" value="ADH_N"/>
    <property type="match status" value="1"/>
</dbReference>
<dbReference type="InterPro" id="IPR013149">
    <property type="entry name" value="ADH-like_C"/>
</dbReference>
<sequence length="340" mass="35942">MKVWELDAPGLAHLRCVRRPIPRPGPGEVLVKVGAVSLNYRDRLVIDGGLLSGPLPHPFVPASDMAGVIVETGSPARRFSVGQRVMGNFWTQWLDGAPPPEMLQHGLSLGGPLPGVLAEYVVLPEDVAVATPPSLSDLQASTLPVAALTAWFALVEAGQLAPGQTVLVQGTGGVSLFGLQFAQRLGARVIVTSRSDSKLALAERLGAWASINTRQHPAWGARAMELSGGQGVDHVLELLGGGNLAQSVEALAVGGHILQIGFLEDPDLHMPAVPLMLRRATLKGVSVGHRRAFEAMNVFIERERLQPVIDSVHSFAGLPEALAALQQGPFGKVVVQVAEH</sequence>
<dbReference type="InterPro" id="IPR052711">
    <property type="entry name" value="Zinc_ADH-like"/>
</dbReference>
<dbReference type="PANTHER" id="PTHR45033">
    <property type="match status" value="1"/>
</dbReference>
<accession>A0ABD7C996</accession>
<protein>
    <submittedName>
        <fullName evidence="2">NAD(P)-dependent alcohol dehydrogenase</fullName>
    </submittedName>
</protein>
<feature type="domain" description="Enoyl reductase (ER)" evidence="1">
    <location>
        <begin position="10"/>
        <end position="335"/>
    </location>
</feature>
<dbReference type="SMART" id="SM00829">
    <property type="entry name" value="PKS_ER"/>
    <property type="match status" value="1"/>
</dbReference>
<dbReference type="InterPro" id="IPR036291">
    <property type="entry name" value="NAD(P)-bd_dom_sf"/>
</dbReference>
<evidence type="ECO:0000313" key="2">
    <source>
        <dbReference type="EMBL" id="QQQ44581.1"/>
    </source>
</evidence>